<feature type="non-terminal residue" evidence="1">
    <location>
        <position position="1"/>
    </location>
</feature>
<name>A0ACC3CZG4_9PEZI</name>
<evidence type="ECO:0000313" key="2">
    <source>
        <dbReference type="Proteomes" id="UP001186974"/>
    </source>
</evidence>
<accession>A0ACC3CZG4</accession>
<keyword evidence="2" id="KW-1185">Reference proteome</keyword>
<protein>
    <submittedName>
        <fullName evidence="1">Uncharacterized protein</fullName>
    </submittedName>
</protein>
<dbReference type="EMBL" id="JAWDJW010009256">
    <property type="protein sequence ID" value="KAK3059607.1"/>
    <property type="molecule type" value="Genomic_DNA"/>
</dbReference>
<comment type="caution">
    <text evidence="1">The sequence shown here is derived from an EMBL/GenBank/DDBJ whole genome shotgun (WGS) entry which is preliminary data.</text>
</comment>
<organism evidence="1 2">
    <name type="scientific">Coniosporium uncinatum</name>
    <dbReference type="NCBI Taxonomy" id="93489"/>
    <lineage>
        <taxon>Eukaryota</taxon>
        <taxon>Fungi</taxon>
        <taxon>Dikarya</taxon>
        <taxon>Ascomycota</taxon>
        <taxon>Pezizomycotina</taxon>
        <taxon>Dothideomycetes</taxon>
        <taxon>Dothideomycetes incertae sedis</taxon>
        <taxon>Coniosporium</taxon>
    </lineage>
</organism>
<reference evidence="1" key="1">
    <citation type="submission" date="2024-09" db="EMBL/GenBank/DDBJ databases">
        <title>Black Yeasts Isolated from many extreme environments.</title>
        <authorList>
            <person name="Coleine C."/>
            <person name="Stajich J.E."/>
            <person name="Selbmann L."/>
        </authorList>
    </citation>
    <scope>NUCLEOTIDE SEQUENCE</scope>
    <source>
        <strain evidence="1">CCFEE 5737</strain>
    </source>
</reference>
<evidence type="ECO:0000313" key="1">
    <source>
        <dbReference type="EMBL" id="KAK3059607.1"/>
    </source>
</evidence>
<gene>
    <name evidence="1" type="ORF">LTS18_010450</name>
</gene>
<dbReference type="Proteomes" id="UP001186974">
    <property type="component" value="Unassembled WGS sequence"/>
</dbReference>
<proteinExistence type="predicted"/>
<sequence>RNFRFTPLQTTIIDCTLSRATMQDVNPTTDDQRIAYADLERELWLFKQSGKEHVQYDYYRYMRAAMFFSDPLADNHSASAKKKIAASTRTWQGYHPQTNLVWLQYILQHLVDGLRWPCADKPGHKDMLPEPEFWDEVTRRAVELDRALFETNELITLANLPVCGIGSVSKLVGWALQKGFLNEEDVVGTAETSDLNVPDETEEVSQVLRRSARL</sequence>